<dbReference type="InterPro" id="IPR014284">
    <property type="entry name" value="RNA_pol_sigma-70_dom"/>
</dbReference>
<dbReference type="Gene3D" id="1.10.10.10">
    <property type="entry name" value="Winged helix-like DNA-binding domain superfamily/Winged helix DNA-binding domain"/>
    <property type="match status" value="1"/>
</dbReference>
<reference evidence="6 7" key="1">
    <citation type="submission" date="2019-02" db="EMBL/GenBank/DDBJ databases">
        <title>Deep-cultivation of Planctomycetes and their phenomic and genomic characterization uncovers novel biology.</title>
        <authorList>
            <person name="Wiegand S."/>
            <person name="Jogler M."/>
            <person name="Boedeker C."/>
            <person name="Pinto D."/>
            <person name="Vollmers J."/>
            <person name="Rivas-Marin E."/>
            <person name="Kohn T."/>
            <person name="Peeters S.H."/>
            <person name="Heuer A."/>
            <person name="Rast P."/>
            <person name="Oberbeckmann S."/>
            <person name="Bunk B."/>
            <person name="Jeske O."/>
            <person name="Meyerdierks A."/>
            <person name="Storesund J.E."/>
            <person name="Kallscheuer N."/>
            <person name="Luecker S."/>
            <person name="Lage O.M."/>
            <person name="Pohl T."/>
            <person name="Merkel B.J."/>
            <person name="Hornburger P."/>
            <person name="Mueller R.-W."/>
            <person name="Bruemmer F."/>
            <person name="Labrenz M."/>
            <person name="Spormann A.M."/>
            <person name="Op Den Camp H."/>
            <person name="Overmann J."/>
            <person name="Amann R."/>
            <person name="Jetten M.S.M."/>
            <person name="Mascher T."/>
            <person name="Medema M.H."/>
            <person name="Devos D.P."/>
            <person name="Kaster A.-K."/>
            <person name="Ovreas L."/>
            <person name="Rohde M."/>
            <person name="Galperin M.Y."/>
            <person name="Jogler C."/>
        </authorList>
    </citation>
    <scope>NUCLEOTIDE SEQUENCE [LARGE SCALE GENOMIC DNA]</scope>
    <source>
        <strain evidence="6 7">Mal64</strain>
    </source>
</reference>
<dbReference type="InterPro" id="IPR013325">
    <property type="entry name" value="RNA_pol_sigma_r2"/>
</dbReference>
<organism evidence="6 7">
    <name type="scientific">Pseudobythopirellula maris</name>
    <dbReference type="NCBI Taxonomy" id="2527991"/>
    <lineage>
        <taxon>Bacteria</taxon>
        <taxon>Pseudomonadati</taxon>
        <taxon>Planctomycetota</taxon>
        <taxon>Planctomycetia</taxon>
        <taxon>Pirellulales</taxon>
        <taxon>Lacipirellulaceae</taxon>
        <taxon>Pseudobythopirellula</taxon>
    </lineage>
</organism>
<evidence type="ECO:0000256" key="3">
    <source>
        <dbReference type="ARBA" id="ARBA00023082"/>
    </source>
</evidence>
<dbReference type="SUPFAM" id="SSF88946">
    <property type="entry name" value="Sigma2 domain of RNA polymerase sigma factors"/>
    <property type="match status" value="1"/>
</dbReference>
<comment type="caution">
    <text evidence="6">The sequence shown here is derived from an EMBL/GenBank/DDBJ whole genome shotgun (WGS) entry which is preliminary data.</text>
</comment>
<dbReference type="SUPFAM" id="SSF88659">
    <property type="entry name" value="Sigma3 and sigma4 domains of RNA polymerase sigma factors"/>
    <property type="match status" value="1"/>
</dbReference>
<dbReference type="NCBIfam" id="TIGR02937">
    <property type="entry name" value="sigma70-ECF"/>
    <property type="match status" value="1"/>
</dbReference>
<evidence type="ECO:0000256" key="4">
    <source>
        <dbReference type="ARBA" id="ARBA00023163"/>
    </source>
</evidence>
<dbReference type="CDD" id="cd06171">
    <property type="entry name" value="Sigma70_r4"/>
    <property type="match status" value="1"/>
</dbReference>
<dbReference type="Proteomes" id="UP000315440">
    <property type="component" value="Unassembled WGS sequence"/>
</dbReference>
<dbReference type="InterPro" id="IPR039425">
    <property type="entry name" value="RNA_pol_sigma-70-like"/>
</dbReference>
<dbReference type="PANTHER" id="PTHR43133:SF39">
    <property type="entry name" value="SIMILAR TO RNA POLYMERASE SIGMA-E FACTOR"/>
    <property type="match status" value="1"/>
</dbReference>
<keyword evidence="4" id="KW-0804">Transcription</keyword>
<keyword evidence="7" id="KW-1185">Reference proteome</keyword>
<gene>
    <name evidence="6" type="ORF">Mal64_11510</name>
</gene>
<dbReference type="Gene3D" id="1.10.1740.10">
    <property type="match status" value="1"/>
</dbReference>
<dbReference type="InterPro" id="IPR053812">
    <property type="entry name" value="HTH_Sigma70_ECF-like"/>
</dbReference>
<accession>A0A5C5ZT82</accession>
<evidence type="ECO:0000313" key="6">
    <source>
        <dbReference type="EMBL" id="TWT90754.1"/>
    </source>
</evidence>
<dbReference type="InterPro" id="IPR013324">
    <property type="entry name" value="RNA_pol_sigma_r3/r4-like"/>
</dbReference>
<protein>
    <submittedName>
        <fullName evidence="6">RNA polymerase sigma factor</fullName>
    </submittedName>
</protein>
<evidence type="ECO:0000256" key="1">
    <source>
        <dbReference type="ARBA" id="ARBA00010641"/>
    </source>
</evidence>
<dbReference type="GO" id="GO:0006352">
    <property type="term" value="P:DNA-templated transcription initiation"/>
    <property type="evidence" value="ECO:0007669"/>
    <property type="project" value="InterPro"/>
</dbReference>
<evidence type="ECO:0000256" key="2">
    <source>
        <dbReference type="ARBA" id="ARBA00023015"/>
    </source>
</evidence>
<dbReference type="InterPro" id="IPR036388">
    <property type="entry name" value="WH-like_DNA-bd_sf"/>
</dbReference>
<dbReference type="EMBL" id="SJPQ01000001">
    <property type="protein sequence ID" value="TWT90754.1"/>
    <property type="molecule type" value="Genomic_DNA"/>
</dbReference>
<proteinExistence type="inferred from homology"/>
<dbReference type="AlphaFoldDB" id="A0A5C5ZT82"/>
<keyword evidence="3" id="KW-0731">Sigma factor</keyword>
<comment type="similarity">
    <text evidence="1">Belongs to the sigma-70 factor family. ECF subfamily.</text>
</comment>
<feature type="domain" description="RNA polymerase sigma-70 ECF-like HTH" evidence="5">
    <location>
        <begin position="6"/>
        <end position="197"/>
    </location>
</feature>
<keyword evidence="2" id="KW-0805">Transcription regulation</keyword>
<sequence length="204" mass="23275">MTIQTSEVERLLGRLRDGDDSARAELLQAACDRLMRITRTIKRTFPKVGRWEQTEDVFQNASMRLYQAMESVEIADARHFYRLAAMQIRREMIDLSRRYQGPLGQGANHQTQMATPADQSGAMKFEAAEVTNNPQAVAEWGEFHEAIERLPADEREVTELLWYHGLPQQEAADLLGVDVRTIKRRWRSARLALHEALGGELPSA</sequence>
<dbReference type="Pfam" id="PF07638">
    <property type="entry name" value="Sigma70_ECF"/>
    <property type="match status" value="1"/>
</dbReference>
<dbReference type="RefSeq" id="WP_197525481.1">
    <property type="nucleotide sequence ID" value="NZ_SJPQ01000001.1"/>
</dbReference>
<dbReference type="GO" id="GO:0016987">
    <property type="term" value="F:sigma factor activity"/>
    <property type="evidence" value="ECO:0007669"/>
    <property type="project" value="UniProtKB-KW"/>
</dbReference>
<evidence type="ECO:0000259" key="5">
    <source>
        <dbReference type="Pfam" id="PF07638"/>
    </source>
</evidence>
<dbReference type="PANTHER" id="PTHR43133">
    <property type="entry name" value="RNA POLYMERASE ECF-TYPE SIGMA FACTO"/>
    <property type="match status" value="1"/>
</dbReference>
<evidence type="ECO:0000313" key="7">
    <source>
        <dbReference type="Proteomes" id="UP000315440"/>
    </source>
</evidence>
<name>A0A5C5ZT82_9BACT</name>